<evidence type="ECO:0000256" key="1">
    <source>
        <dbReference type="SAM" id="SignalP"/>
    </source>
</evidence>
<keyword evidence="1" id="KW-0732">Signal</keyword>
<reference evidence="2 3" key="1">
    <citation type="submission" date="2019-09" db="EMBL/GenBank/DDBJ databases">
        <title>Ecophysiology of the spiral-shaped methanotroph Methylospira mobilis as revealed by the complete genome sequence.</title>
        <authorList>
            <person name="Oshkin I.Y."/>
            <person name="Dedysh S.N."/>
            <person name="Miroshnikov K."/>
            <person name="Danilova O.V."/>
            <person name="Hakobyan A."/>
            <person name="Liesack W."/>
        </authorList>
    </citation>
    <scope>NUCLEOTIDE SEQUENCE [LARGE SCALE GENOMIC DNA]</scope>
    <source>
        <strain evidence="2 3">Shm1</strain>
    </source>
</reference>
<accession>A0A5Q0BIY2</accession>
<dbReference type="Proteomes" id="UP000325755">
    <property type="component" value="Chromosome"/>
</dbReference>
<proteinExistence type="predicted"/>
<feature type="chain" id="PRO_5025030380" evidence="1">
    <location>
        <begin position="24"/>
        <end position="63"/>
    </location>
</feature>
<protein>
    <submittedName>
        <fullName evidence="2">Uncharacterized protein</fullName>
    </submittedName>
</protein>
<evidence type="ECO:0000313" key="2">
    <source>
        <dbReference type="EMBL" id="QFY42161.1"/>
    </source>
</evidence>
<feature type="signal peptide" evidence="1">
    <location>
        <begin position="1"/>
        <end position="23"/>
    </location>
</feature>
<dbReference type="EMBL" id="CP044205">
    <property type="protein sequence ID" value="QFY42161.1"/>
    <property type="molecule type" value="Genomic_DNA"/>
</dbReference>
<organism evidence="2 3">
    <name type="scientific">Candidatus Methylospira mobilis</name>
    <dbReference type="NCBI Taxonomy" id="1808979"/>
    <lineage>
        <taxon>Bacteria</taxon>
        <taxon>Pseudomonadati</taxon>
        <taxon>Pseudomonadota</taxon>
        <taxon>Gammaproteobacteria</taxon>
        <taxon>Methylococcales</taxon>
        <taxon>Methylococcaceae</taxon>
        <taxon>Candidatus Methylospira</taxon>
    </lineage>
</organism>
<dbReference type="AlphaFoldDB" id="A0A5Q0BIY2"/>
<keyword evidence="3" id="KW-1185">Reference proteome</keyword>
<gene>
    <name evidence="2" type="ORF">F6R98_05540</name>
</gene>
<dbReference type="KEGG" id="mmob:F6R98_05540"/>
<dbReference type="InParanoid" id="A0A5Q0BIY2"/>
<name>A0A5Q0BIY2_9GAMM</name>
<evidence type="ECO:0000313" key="3">
    <source>
        <dbReference type="Proteomes" id="UP000325755"/>
    </source>
</evidence>
<dbReference type="RefSeq" id="WP_153248143.1">
    <property type="nucleotide sequence ID" value="NZ_CP044205.1"/>
</dbReference>
<sequence length="63" mass="6929">MKKIKYHLFSLIFAMLAQEQIHAANAPIPIITGNNLTGQINITPSTTFAVNVSLTNGTPYDRK</sequence>